<reference evidence="2 3" key="2">
    <citation type="journal article" date="2009" name="PLoS ONE">
        <title>An integrated genetic and cytogenetic map of the cucumber genome.</title>
        <authorList>
            <person name="Ren Y."/>
            <person name="Zhang Z."/>
            <person name="Liu J."/>
            <person name="Staub J.E."/>
            <person name="Han Y."/>
            <person name="Cheng Z."/>
            <person name="Li X."/>
            <person name="Lu J."/>
            <person name="Miao H."/>
            <person name="Kang H."/>
            <person name="Xie B."/>
            <person name="Gu X."/>
            <person name="Wang X."/>
            <person name="Du Y."/>
            <person name="Jin W."/>
            <person name="Huang S."/>
        </authorList>
    </citation>
    <scope>NUCLEOTIDE SEQUENCE [LARGE SCALE GENOMIC DNA]</scope>
    <source>
        <strain evidence="3">cv. 9930</strain>
    </source>
</reference>
<evidence type="ECO:0000313" key="2">
    <source>
        <dbReference type="EMBL" id="KGN48066.1"/>
    </source>
</evidence>
<evidence type="ECO:0000313" key="3">
    <source>
        <dbReference type="Proteomes" id="UP000029981"/>
    </source>
</evidence>
<sequence>MDSNRTQSELNGRRLNQNAPVLTPLQLSIARVISRSLFFGVILILIPQITPVFNDQGKFITFDSKYPDSITKQEFHDLIDELKTAEILTEDKESLVFIPESSYLNTDDAPNDYADYLRRMGADVVIENSFLPGGLFENEFDIVFTVGQIGARFVDRVLRSGGAVVLPATDISVNVYLDELKYRCVYLKAYRVERIIMVVMKPRASEQSDAGEKRGHRRRPNWVYHKQ</sequence>
<accession>A0A0A0KJZ0</accession>
<reference evidence="2 3" key="1">
    <citation type="journal article" date="2009" name="Nat. Genet.">
        <title>The genome of the cucumber, Cucumis sativus L.</title>
        <authorList>
            <person name="Huang S."/>
            <person name="Li R."/>
            <person name="Zhang Z."/>
            <person name="Li L."/>
            <person name="Gu X."/>
            <person name="Fan W."/>
            <person name="Lucas W.J."/>
            <person name="Wang X."/>
            <person name="Xie B."/>
            <person name="Ni P."/>
            <person name="Ren Y."/>
            <person name="Zhu H."/>
            <person name="Li J."/>
            <person name="Lin K."/>
            <person name="Jin W."/>
            <person name="Fei Z."/>
            <person name="Li G."/>
            <person name="Staub J."/>
            <person name="Kilian A."/>
            <person name="van der Vossen E.A."/>
            <person name="Wu Y."/>
            <person name="Guo J."/>
            <person name="He J."/>
            <person name="Jia Z."/>
            <person name="Ren Y."/>
            <person name="Tian G."/>
            <person name="Lu Y."/>
            <person name="Ruan J."/>
            <person name="Qian W."/>
            <person name="Wang M."/>
            <person name="Huang Q."/>
            <person name="Li B."/>
            <person name="Xuan Z."/>
            <person name="Cao J."/>
            <person name="Asan"/>
            <person name="Wu Z."/>
            <person name="Zhang J."/>
            <person name="Cai Q."/>
            <person name="Bai Y."/>
            <person name="Zhao B."/>
            <person name="Han Y."/>
            <person name="Li Y."/>
            <person name="Li X."/>
            <person name="Wang S."/>
            <person name="Shi Q."/>
            <person name="Liu S."/>
            <person name="Cho W.K."/>
            <person name="Kim J.Y."/>
            <person name="Xu Y."/>
            <person name="Heller-Uszynska K."/>
            <person name="Miao H."/>
            <person name="Cheng Z."/>
            <person name="Zhang S."/>
            <person name="Wu J."/>
            <person name="Yang Y."/>
            <person name="Kang H."/>
            <person name="Li M."/>
            <person name="Liang H."/>
            <person name="Ren X."/>
            <person name="Shi Z."/>
            <person name="Wen M."/>
            <person name="Jian M."/>
            <person name="Yang H."/>
            <person name="Zhang G."/>
            <person name="Yang Z."/>
            <person name="Chen R."/>
            <person name="Liu S."/>
            <person name="Li J."/>
            <person name="Ma L."/>
            <person name="Liu H."/>
            <person name="Zhou Y."/>
            <person name="Zhao J."/>
            <person name="Fang X."/>
            <person name="Li G."/>
            <person name="Fang L."/>
            <person name="Li Y."/>
            <person name="Liu D."/>
            <person name="Zheng H."/>
            <person name="Zhang Y."/>
            <person name="Qin N."/>
            <person name="Li Z."/>
            <person name="Yang G."/>
            <person name="Yang S."/>
            <person name="Bolund L."/>
            <person name="Kristiansen K."/>
            <person name="Zheng H."/>
            <person name="Li S."/>
            <person name="Zhang X."/>
            <person name="Yang H."/>
            <person name="Wang J."/>
            <person name="Sun R."/>
            <person name="Zhang B."/>
            <person name="Jiang S."/>
            <person name="Wang J."/>
            <person name="Du Y."/>
            <person name="Li S."/>
        </authorList>
    </citation>
    <scope>NUCLEOTIDE SEQUENCE [LARGE SCALE GENOMIC DNA]</scope>
    <source>
        <strain evidence="3">cv. 9930</strain>
    </source>
</reference>
<dbReference type="PANTHER" id="PTHR33597:SF11">
    <property type="entry name" value="OS07G0620600 PROTEIN"/>
    <property type="match status" value="1"/>
</dbReference>
<dbReference type="Gramene" id="KGN48066">
    <property type="protein sequence ID" value="KGN48066"/>
    <property type="gene ID" value="Csa_6G427990"/>
</dbReference>
<gene>
    <name evidence="2" type="ORF">Csa_6G427990</name>
</gene>
<dbReference type="PANTHER" id="PTHR33597">
    <property type="entry name" value="OS02G0760400 PROTEIN"/>
    <property type="match status" value="1"/>
</dbReference>
<feature type="compositionally biased region" description="Basic residues" evidence="1">
    <location>
        <begin position="214"/>
        <end position="227"/>
    </location>
</feature>
<reference evidence="2 3" key="4">
    <citation type="journal article" date="2011" name="BMC Genomics">
        <title>RNA-Seq improves annotation of protein-coding genes in the cucumber genome.</title>
        <authorList>
            <person name="Li Z."/>
            <person name="Zhang Z."/>
            <person name="Yan P."/>
            <person name="Huang S."/>
            <person name="Fei Z."/>
            <person name="Lin K."/>
        </authorList>
    </citation>
    <scope>NUCLEOTIDE SEQUENCE [LARGE SCALE GENOMIC DNA]</scope>
    <source>
        <strain evidence="3">cv. 9930</strain>
    </source>
</reference>
<proteinExistence type="predicted"/>
<dbReference type="Proteomes" id="UP000029981">
    <property type="component" value="Chromosome 6"/>
</dbReference>
<reference evidence="2 3" key="3">
    <citation type="journal article" date="2010" name="BMC Genomics">
        <title>Transcriptome sequencing and comparative analysis of cucumber flowers with different sex types.</title>
        <authorList>
            <person name="Guo S."/>
            <person name="Zheng Y."/>
            <person name="Joung J.G."/>
            <person name="Liu S."/>
            <person name="Zhang Z."/>
            <person name="Crasta O.R."/>
            <person name="Sobral B.W."/>
            <person name="Xu Y."/>
            <person name="Huang S."/>
            <person name="Fei Z."/>
        </authorList>
    </citation>
    <scope>NUCLEOTIDE SEQUENCE [LARGE SCALE GENOMIC DNA]</scope>
    <source>
        <strain evidence="3">cv. 9930</strain>
    </source>
</reference>
<feature type="region of interest" description="Disordered" evidence="1">
    <location>
        <begin position="207"/>
        <end position="227"/>
    </location>
</feature>
<name>A0A0A0KJZ0_CUCSA</name>
<evidence type="ECO:0000256" key="1">
    <source>
        <dbReference type="SAM" id="MobiDB-lite"/>
    </source>
</evidence>
<keyword evidence="3" id="KW-1185">Reference proteome</keyword>
<protein>
    <submittedName>
        <fullName evidence="2">Uncharacterized protein</fullName>
    </submittedName>
</protein>
<organism evidence="2 3">
    <name type="scientific">Cucumis sativus</name>
    <name type="common">Cucumber</name>
    <dbReference type="NCBI Taxonomy" id="3659"/>
    <lineage>
        <taxon>Eukaryota</taxon>
        <taxon>Viridiplantae</taxon>
        <taxon>Streptophyta</taxon>
        <taxon>Embryophyta</taxon>
        <taxon>Tracheophyta</taxon>
        <taxon>Spermatophyta</taxon>
        <taxon>Magnoliopsida</taxon>
        <taxon>eudicotyledons</taxon>
        <taxon>Gunneridae</taxon>
        <taxon>Pentapetalae</taxon>
        <taxon>rosids</taxon>
        <taxon>fabids</taxon>
        <taxon>Cucurbitales</taxon>
        <taxon>Cucurbitaceae</taxon>
        <taxon>Benincaseae</taxon>
        <taxon>Cucumis</taxon>
    </lineage>
</organism>
<dbReference type="EMBL" id="CM002927">
    <property type="protein sequence ID" value="KGN48066.1"/>
    <property type="molecule type" value="Genomic_DNA"/>
</dbReference>
<dbReference type="AlphaFoldDB" id="A0A0A0KJZ0"/>